<proteinExistence type="predicted"/>
<dbReference type="Proteomes" id="UP001165960">
    <property type="component" value="Unassembled WGS sequence"/>
</dbReference>
<keyword evidence="2" id="KW-1185">Reference proteome</keyword>
<dbReference type="EMBL" id="QTSX02003913">
    <property type="protein sequence ID" value="KAJ9067673.1"/>
    <property type="molecule type" value="Genomic_DNA"/>
</dbReference>
<comment type="caution">
    <text evidence="1">The sequence shown here is derived from an EMBL/GenBank/DDBJ whole genome shotgun (WGS) entry which is preliminary data.</text>
</comment>
<evidence type="ECO:0000313" key="2">
    <source>
        <dbReference type="Proteomes" id="UP001165960"/>
    </source>
</evidence>
<evidence type="ECO:0000313" key="1">
    <source>
        <dbReference type="EMBL" id="KAJ9067673.1"/>
    </source>
</evidence>
<protein>
    <submittedName>
        <fullName evidence="1">Uncharacterized protein</fullName>
    </submittedName>
</protein>
<sequence length="677" mass="75509">MKVCGFVGKLLLLASCSALKGCGFKASTKLINVGVNCVKWNGSIDIGRYYKVDPEKEFMLQEVTGDLSVDDELPSNLKWPLRVSRLVLNYNARATNNDFSQIKAEEIRIFGFEADELIIEEPSVFEWYYGSIKTITGITGTRLKHVVLGKDVHNTIQFDNVTRLESLVFNNRLYPTFPGLTHVNDVRGRHLTEDFDMNLQRVRKLDITTSDYSGSRSILLNNLETADDVIIASNKVKLFSAPKLTWGRLEIKHATELILNENLRWEGTSFINSDDFCEKYFKPFTDRGLAFETNNRCQVDCKQPYTPMNLTSYMYCEEFKTIEINQKSVGSIPLYEVTTIAGDLIITNYNGIFSAPKLTEIAGNVKIINSINFSLSVPNLKKIQGSVTIQNSGSFSAPNLKKIKGDIRILDSGSFAARKLDEIQGSITIHNSSLSASDLEEVCGSISIKDSNGCSFPELKQIKGNLEVTNSNISHEQAFYQLESVKSIDFHQQSNNLEFDSLKAIDTLRISNSSLISISGIDVPQLEELTIEDCPQMNNMSLLGLQKVKNVVISAAGAEDISQILCASFDVTNLVIKNFQYSQMHLPLLSADQLTLKDNPNLEVLYLKATQLTTPINIINSPKLRVIIFEEVGITYKLQNGQFKVFSASSTNKLQSQGNPVIDLINKNIRVVTDSSA</sequence>
<name>A0ACC2SZ59_9FUNG</name>
<accession>A0ACC2SZ59</accession>
<gene>
    <name evidence="1" type="ORF">DSO57_1036728</name>
</gene>
<organism evidence="1 2">
    <name type="scientific">Entomophthora muscae</name>
    <dbReference type="NCBI Taxonomy" id="34485"/>
    <lineage>
        <taxon>Eukaryota</taxon>
        <taxon>Fungi</taxon>
        <taxon>Fungi incertae sedis</taxon>
        <taxon>Zoopagomycota</taxon>
        <taxon>Entomophthoromycotina</taxon>
        <taxon>Entomophthoromycetes</taxon>
        <taxon>Entomophthorales</taxon>
        <taxon>Entomophthoraceae</taxon>
        <taxon>Entomophthora</taxon>
    </lineage>
</organism>
<reference evidence="1" key="1">
    <citation type="submission" date="2022-04" db="EMBL/GenBank/DDBJ databases">
        <title>Genome of the entomopathogenic fungus Entomophthora muscae.</title>
        <authorList>
            <person name="Elya C."/>
            <person name="Lovett B.R."/>
            <person name="Lee E."/>
            <person name="Macias A.M."/>
            <person name="Hajek A.E."/>
            <person name="De Bivort B.L."/>
            <person name="Kasson M.T."/>
            <person name="De Fine Licht H.H."/>
            <person name="Stajich J.E."/>
        </authorList>
    </citation>
    <scope>NUCLEOTIDE SEQUENCE</scope>
    <source>
        <strain evidence="1">Berkeley</strain>
    </source>
</reference>